<dbReference type="EMBL" id="CM029037">
    <property type="protein sequence ID" value="KAG2661257.1"/>
    <property type="molecule type" value="Genomic_DNA"/>
</dbReference>
<sequence>MFQASIYVDLGDGNTAFFWTDRWLNGKSLADVAPCLYATVGPRIRQKRTVAQALHGDLWITDISGALTVQDILDYLLVWDMTRTIQLVVGQNPPASSDRQHEEPGGRRGAGSHCFLGQRPAIRHTSKIPENIRRAT</sequence>
<dbReference type="Proteomes" id="UP000823388">
    <property type="component" value="Chromosome 1K"/>
</dbReference>
<protein>
    <submittedName>
        <fullName evidence="2">Uncharacterized protein</fullName>
    </submittedName>
</protein>
<organism evidence="2 3">
    <name type="scientific">Panicum virgatum</name>
    <name type="common">Blackwell switchgrass</name>
    <dbReference type="NCBI Taxonomy" id="38727"/>
    <lineage>
        <taxon>Eukaryota</taxon>
        <taxon>Viridiplantae</taxon>
        <taxon>Streptophyta</taxon>
        <taxon>Embryophyta</taxon>
        <taxon>Tracheophyta</taxon>
        <taxon>Spermatophyta</taxon>
        <taxon>Magnoliopsida</taxon>
        <taxon>Liliopsida</taxon>
        <taxon>Poales</taxon>
        <taxon>Poaceae</taxon>
        <taxon>PACMAD clade</taxon>
        <taxon>Panicoideae</taxon>
        <taxon>Panicodae</taxon>
        <taxon>Paniceae</taxon>
        <taxon>Panicinae</taxon>
        <taxon>Panicum</taxon>
        <taxon>Panicum sect. Hiantes</taxon>
    </lineage>
</organism>
<evidence type="ECO:0000313" key="2">
    <source>
        <dbReference type="EMBL" id="KAG2661257.1"/>
    </source>
</evidence>
<name>A0A8T0XNU8_PANVG</name>
<reference evidence="2" key="1">
    <citation type="submission" date="2020-05" db="EMBL/GenBank/DDBJ databases">
        <title>WGS assembly of Panicum virgatum.</title>
        <authorList>
            <person name="Lovell J.T."/>
            <person name="Jenkins J."/>
            <person name="Shu S."/>
            <person name="Juenger T.E."/>
            <person name="Schmutz J."/>
        </authorList>
    </citation>
    <scope>NUCLEOTIDE SEQUENCE</scope>
    <source>
        <strain evidence="2">AP13</strain>
    </source>
</reference>
<evidence type="ECO:0000313" key="3">
    <source>
        <dbReference type="Proteomes" id="UP000823388"/>
    </source>
</evidence>
<accession>A0A8T0XNU8</accession>
<feature type="region of interest" description="Disordered" evidence="1">
    <location>
        <begin position="90"/>
        <end position="114"/>
    </location>
</feature>
<gene>
    <name evidence="2" type="ORF">PVAP13_1KG493905</name>
</gene>
<evidence type="ECO:0000256" key="1">
    <source>
        <dbReference type="SAM" id="MobiDB-lite"/>
    </source>
</evidence>
<proteinExistence type="predicted"/>
<keyword evidence="3" id="KW-1185">Reference proteome</keyword>
<dbReference type="AlphaFoldDB" id="A0A8T0XNU8"/>
<comment type="caution">
    <text evidence="2">The sequence shown here is derived from an EMBL/GenBank/DDBJ whole genome shotgun (WGS) entry which is preliminary data.</text>
</comment>